<protein>
    <recommendedName>
        <fullName evidence="5">CbiN domain protein</fullName>
    </recommendedName>
</protein>
<keyword evidence="1" id="KW-0472">Membrane</keyword>
<evidence type="ECO:0000313" key="4">
    <source>
        <dbReference type="Proteomes" id="UP000077134"/>
    </source>
</evidence>
<gene>
    <name evidence="3" type="ORF">PNBC_16445</name>
</gene>
<feature type="transmembrane region" description="Helical" evidence="1">
    <location>
        <begin position="157"/>
        <end position="178"/>
    </location>
</feature>
<organism evidence="3 4">
    <name type="scientific">Paenibacillus crassostreae</name>
    <dbReference type="NCBI Taxonomy" id="1763538"/>
    <lineage>
        <taxon>Bacteria</taxon>
        <taxon>Bacillati</taxon>
        <taxon>Bacillota</taxon>
        <taxon>Bacilli</taxon>
        <taxon>Bacillales</taxon>
        <taxon>Paenibacillaceae</taxon>
        <taxon>Paenibacillus</taxon>
    </lineage>
</organism>
<evidence type="ECO:0000256" key="2">
    <source>
        <dbReference type="SAM" id="SignalP"/>
    </source>
</evidence>
<comment type="caution">
    <text evidence="3">The sequence shown here is derived from an EMBL/GenBank/DDBJ whole genome shotgun (WGS) entry which is preliminary data.</text>
</comment>
<dbReference type="RefSeq" id="WP_068660034.1">
    <property type="nucleotide sequence ID" value="NZ_CP017770.1"/>
</dbReference>
<evidence type="ECO:0000313" key="3">
    <source>
        <dbReference type="EMBL" id="OAB72482.1"/>
    </source>
</evidence>
<keyword evidence="1" id="KW-1133">Transmembrane helix</keyword>
<dbReference type="AlphaFoldDB" id="A0A167BVC8"/>
<dbReference type="OrthoDB" id="2428517at2"/>
<feature type="signal peptide" evidence="2">
    <location>
        <begin position="1"/>
        <end position="25"/>
    </location>
</feature>
<dbReference type="STRING" id="1763538.LPB68_10000"/>
<keyword evidence="1" id="KW-0812">Transmembrane</keyword>
<sequence>MKKAIIFMVVSILFVLMVNPTTTHALSCAEMPTGEQGYAEYDGIIIGHVEDVTREKDDNIIKLKVIQSFKKIDKEHLSVKENITWGSLHGPSEIGEEYLFYLRESDSGWENPLCSPTMKVADAGAELLFLQDKEVPVTRISAPTESTLEDNQLGESLPAILIGVCVAGVVVYGIWRLWRSRI</sequence>
<proteinExistence type="predicted"/>
<dbReference type="EMBL" id="LSFN01000035">
    <property type="protein sequence ID" value="OAB72482.1"/>
    <property type="molecule type" value="Genomic_DNA"/>
</dbReference>
<name>A0A167BVC8_9BACL</name>
<keyword evidence="2" id="KW-0732">Signal</keyword>
<evidence type="ECO:0000256" key="1">
    <source>
        <dbReference type="SAM" id="Phobius"/>
    </source>
</evidence>
<evidence type="ECO:0008006" key="5">
    <source>
        <dbReference type="Google" id="ProtNLM"/>
    </source>
</evidence>
<dbReference type="KEGG" id="pcx:LPB68_10000"/>
<keyword evidence="4" id="KW-1185">Reference proteome</keyword>
<reference evidence="3 4" key="1">
    <citation type="submission" date="2016-02" db="EMBL/GenBank/DDBJ databases">
        <title>Paenibacillus sp. LPB0068, isolated from Crassostrea gigas.</title>
        <authorList>
            <person name="Shin S.-K."/>
            <person name="Yi H."/>
        </authorList>
    </citation>
    <scope>NUCLEOTIDE SEQUENCE [LARGE SCALE GENOMIC DNA]</scope>
    <source>
        <strain evidence="3 4">LPB0068</strain>
    </source>
</reference>
<feature type="chain" id="PRO_5007884427" description="CbiN domain protein" evidence="2">
    <location>
        <begin position="26"/>
        <end position="182"/>
    </location>
</feature>
<dbReference type="Proteomes" id="UP000077134">
    <property type="component" value="Unassembled WGS sequence"/>
</dbReference>
<accession>A0A167BVC8</accession>